<dbReference type="EMBL" id="KV454480">
    <property type="protein sequence ID" value="ODV61188.1"/>
    <property type="molecule type" value="Genomic_DNA"/>
</dbReference>
<evidence type="ECO:0000256" key="1">
    <source>
        <dbReference type="SAM" id="SignalP"/>
    </source>
</evidence>
<organism evidence="2 3">
    <name type="scientific">Ascoidea rubescens DSM 1968</name>
    <dbReference type="NCBI Taxonomy" id="1344418"/>
    <lineage>
        <taxon>Eukaryota</taxon>
        <taxon>Fungi</taxon>
        <taxon>Dikarya</taxon>
        <taxon>Ascomycota</taxon>
        <taxon>Saccharomycotina</taxon>
        <taxon>Saccharomycetes</taxon>
        <taxon>Ascoideaceae</taxon>
        <taxon>Ascoidea</taxon>
    </lineage>
</organism>
<proteinExistence type="predicted"/>
<reference evidence="3" key="1">
    <citation type="submission" date="2016-05" db="EMBL/GenBank/DDBJ databases">
        <title>Comparative genomics of biotechnologically important yeasts.</title>
        <authorList>
            <consortium name="DOE Joint Genome Institute"/>
            <person name="Riley R."/>
            <person name="Haridas S."/>
            <person name="Wolfe K.H."/>
            <person name="Lopes M.R."/>
            <person name="Hittinger C.T."/>
            <person name="Goker M."/>
            <person name="Salamov A."/>
            <person name="Wisecaver J."/>
            <person name="Long T.M."/>
            <person name="Aerts A.L."/>
            <person name="Barry K."/>
            <person name="Choi C."/>
            <person name="Clum A."/>
            <person name="Coughlan A.Y."/>
            <person name="Deshpande S."/>
            <person name="Douglass A.P."/>
            <person name="Hanson S.J."/>
            <person name="Klenk H.-P."/>
            <person name="Labutti K."/>
            <person name="Lapidus A."/>
            <person name="Lindquist E."/>
            <person name="Lipzen A."/>
            <person name="Meier-Kolthoff J.P."/>
            <person name="Ohm R.A."/>
            <person name="Otillar R.P."/>
            <person name="Pangilinan J."/>
            <person name="Peng Y."/>
            <person name="Rokas A."/>
            <person name="Rosa C.A."/>
            <person name="Scheuner C."/>
            <person name="Sibirny A.A."/>
            <person name="Slot J.C."/>
            <person name="Stielow J.B."/>
            <person name="Sun H."/>
            <person name="Kurtzman C.P."/>
            <person name="Blackwell M."/>
            <person name="Grigoriev I.V."/>
            <person name="Jeffries T.W."/>
        </authorList>
    </citation>
    <scope>NUCLEOTIDE SEQUENCE [LARGE SCALE GENOMIC DNA]</scope>
    <source>
        <strain evidence="3">DSM 1968</strain>
    </source>
</reference>
<sequence>MQFKQILVASLAAVASVRALNSSNTTNDTVPADSGASGVKPALLGAVAVAGVALLL</sequence>
<gene>
    <name evidence="2" type="ORF">ASCRUDRAFT_75900</name>
</gene>
<evidence type="ECO:0000313" key="2">
    <source>
        <dbReference type="EMBL" id="ODV61188.1"/>
    </source>
</evidence>
<keyword evidence="3" id="KW-1185">Reference proteome</keyword>
<name>A0A1D2VHQ6_9ASCO</name>
<dbReference type="GeneID" id="30966899"/>
<keyword evidence="1" id="KW-0732">Signal</keyword>
<dbReference type="InParanoid" id="A0A1D2VHQ6"/>
<protein>
    <submittedName>
        <fullName evidence="2">Uncharacterized protein</fullName>
    </submittedName>
</protein>
<dbReference type="AlphaFoldDB" id="A0A1D2VHQ6"/>
<accession>A0A1D2VHQ6</accession>
<dbReference type="RefSeq" id="XP_020047495.1">
    <property type="nucleotide sequence ID" value="XM_020193263.1"/>
</dbReference>
<evidence type="ECO:0000313" key="3">
    <source>
        <dbReference type="Proteomes" id="UP000095038"/>
    </source>
</evidence>
<feature type="signal peptide" evidence="1">
    <location>
        <begin position="1"/>
        <end position="19"/>
    </location>
</feature>
<feature type="chain" id="PRO_5008910472" evidence="1">
    <location>
        <begin position="20"/>
        <end position="56"/>
    </location>
</feature>
<dbReference type="Proteomes" id="UP000095038">
    <property type="component" value="Unassembled WGS sequence"/>
</dbReference>